<name>A0A382YWG7_9ZZZZ</name>
<dbReference type="PANTHER" id="PTHR43201">
    <property type="entry name" value="ACYL-COA SYNTHETASE"/>
    <property type="match status" value="1"/>
</dbReference>
<protein>
    <recommendedName>
        <fullName evidence="5">Malonyl-CoA synthase</fullName>
    </recommendedName>
</protein>
<dbReference type="GO" id="GO:0006631">
    <property type="term" value="P:fatty acid metabolic process"/>
    <property type="evidence" value="ECO:0007669"/>
    <property type="project" value="TreeGrafter"/>
</dbReference>
<dbReference type="SUPFAM" id="SSF56801">
    <property type="entry name" value="Acetyl-CoA synthetase-like"/>
    <property type="match status" value="1"/>
</dbReference>
<dbReference type="AlphaFoldDB" id="A0A382YWG7"/>
<dbReference type="InterPro" id="IPR025110">
    <property type="entry name" value="AMP-bd_C"/>
</dbReference>
<dbReference type="EMBL" id="UINC01179095">
    <property type="protein sequence ID" value="SVD87602.1"/>
    <property type="molecule type" value="Genomic_DNA"/>
</dbReference>
<dbReference type="InterPro" id="IPR045851">
    <property type="entry name" value="AMP-bd_C_sf"/>
</dbReference>
<feature type="domain" description="AMP-binding enzyme C-terminal" evidence="3">
    <location>
        <begin position="109"/>
        <end position="183"/>
    </location>
</feature>
<dbReference type="PANTHER" id="PTHR43201:SF8">
    <property type="entry name" value="ACYL-COA SYNTHETASE FAMILY MEMBER 3"/>
    <property type="match status" value="1"/>
</dbReference>
<feature type="domain" description="AMP-dependent synthetase/ligase" evidence="2">
    <location>
        <begin position="1"/>
        <end position="58"/>
    </location>
</feature>
<accession>A0A382YWG7</accession>
<evidence type="ECO:0008006" key="5">
    <source>
        <dbReference type="Google" id="ProtNLM"/>
    </source>
</evidence>
<evidence type="ECO:0000259" key="3">
    <source>
        <dbReference type="Pfam" id="PF13193"/>
    </source>
</evidence>
<dbReference type="Gene3D" id="3.30.300.30">
    <property type="match status" value="1"/>
</dbReference>
<proteinExistence type="inferred from homology"/>
<evidence type="ECO:0000313" key="4">
    <source>
        <dbReference type="EMBL" id="SVD87602.1"/>
    </source>
</evidence>
<dbReference type="Gene3D" id="3.40.50.12780">
    <property type="entry name" value="N-terminal domain of ligase-like"/>
    <property type="match status" value="1"/>
</dbReference>
<comment type="similarity">
    <text evidence="1">Belongs to the ATP-dependent AMP-binding enzyme family.</text>
</comment>
<dbReference type="InterPro" id="IPR042099">
    <property type="entry name" value="ANL_N_sf"/>
</dbReference>
<reference evidence="4" key="1">
    <citation type="submission" date="2018-05" db="EMBL/GenBank/DDBJ databases">
        <authorList>
            <person name="Lanie J.A."/>
            <person name="Ng W.-L."/>
            <person name="Kazmierczak K.M."/>
            <person name="Andrzejewski T.M."/>
            <person name="Davidsen T.M."/>
            <person name="Wayne K.J."/>
            <person name="Tettelin H."/>
            <person name="Glass J.I."/>
            <person name="Rusch D."/>
            <person name="Podicherti R."/>
            <person name="Tsui H.-C.T."/>
            <person name="Winkler M.E."/>
        </authorList>
    </citation>
    <scope>NUCLEOTIDE SEQUENCE</scope>
</reference>
<dbReference type="Pfam" id="PF13193">
    <property type="entry name" value="AMP-binding_C"/>
    <property type="match status" value="1"/>
</dbReference>
<dbReference type="GO" id="GO:0031956">
    <property type="term" value="F:medium-chain fatty acid-CoA ligase activity"/>
    <property type="evidence" value="ECO:0007669"/>
    <property type="project" value="TreeGrafter"/>
</dbReference>
<gene>
    <name evidence="4" type="ORF">METZ01_LOCUS440456</name>
</gene>
<evidence type="ECO:0000256" key="1">
    <source>
        <dbReference type="ARBA" id="ARBA00006432"/>
    </source>
</evidence>
<sequence length="199" mass="22106">EAGMITSNPYSGDRLTGTVGFPLDDVSARVCDEEGRELEDGKIGTLEIKGPNVFKGYWKLPEKTLEEFREDGFFITGDLACRDLQGYLSIVGRGKDLIISGGLNVYPKEVEDRLNHLDGVQESAVFGLPHPDFGEAVTAIIVSNQKTFSESEILDQLRPLMAAFKLPKRILPISELPRNSMGKVQKNLLRKQHSVLFQN</sequence>
<evidence type="ECO:0000259" key="2">
    <source>
        <dbReference type="Pfam" id="PF00501"/>
    </source>
</evidence>
<feature type="non-terminal residue" evidence="4">
    <location>
        <position position="1"/>
    </location>
</feature>
<dbReference type="InterPro" id="IPR000873">
    <property type="entry name" value="AMP-dep_synth/lig_dom"/>
</dbReference>
<dbReference type="Pfam" id="PF00501">
    <property type="entry name" value="AMP-binding"/>
    <property type="match status" value="1"/>
</dbReference>
<organism evidence="4">
    <name type="scientific">marine metagenome</name>
    <dbReference type="NCBI Taxonomy" id="408172"/>
    <lineage>
        <taxon>unclassified sequences</taxon>
        <taxon>metagenomes</taxon>
        <taxon>ecological metagenomes</taxon>
    </lineage>
</organism>